<dbReference type="EMBL" id="CAJVCH010282215">
    <property type="protein sequence ID" value="CAG7784767.1"/>
    <property type="molecule type" value="Genomic_DNA"/>
</dbReference>
<evidence type="ECO:0000256" key="1">
    <source>
        <dbReference type="ARBA" id="ARBA00022574"/>
    </source>
</evidence>
<proteinExistence type="predicted"/>
<evidence type="ECO:0000256" key="3">
    <source>
        <dbReference type="SAM" id="MobiDB-lite"/>
    </source>
</evidence>
<feature type="region of interest" description="Disordered" evidence="3">
    <location>
        <begin position="397"/>
        <end position="426"/>
    </location>
</feature>
<keyword evidence="2" id="KW-0677">Repeat</keyword>
<sequence length="614" mass="68478">MNSNLVHNLSHIQQPQFSNSANLARITKGNPDFVRRLVNYKSLPVHNGCVNSISWNATGSCILSGSDDHKLIVTDPFRQNFQIIADYKTDHRSNIFCARFLPFTNDEKILSCSGDGVILVTDLQNTDSYINRYECHDSTCYKLLPLDSYTFLSCSEDKTVRFYDIRVKQSCCCRVLGTGNRRNTEQHQTKQIIKAPRPVSSIASHPFKPYEIALGVADSSVYIHDRRMLENSGENLGTSFVERLTVPSIMNKPYRVTSVNYSANGSELVASFSSDYVYLFQLANNGGIQKEPLKFQEPILSPVTPEEPPPTRQSSNKKLKKIRLRGDWSDTGPNARPSNEAGSSEIGQARPTLQNSLMERMTIVLSQMLSQSPDNSGGPSPALEQMGIENEQLNDTIESTSTPTGVDPAPGSSFSSNHNFSLEESTSVPLAEQMEMDESEANQPKNYRKFLGHRNTRTMIKEANFWGDQFIISGSDCGHIFFWNKWTGEIVNVLEGDKHVVNNVQPHPFYPILASSGIDYDIKLWTPSSTDSRYNHSEIQKLVRRNALMLEETKDTITVPATFMIRMLSCLNHIRHQNPGVNSTEANSTGATGNSNEAGTSSSQSPRSQDPTPQ</sequence>
<feature type="compositionally biased region" description="Polar residues" evidence="3">
    <location>
        <begin position="336"/>
        <end position="349"/>
    </location>
</feature>
<dbReference type="AlphaFoldDB" id="A0A8J2P8J2"/>
<dbReference type="InterPro" id="IPR001680">
    <property type="entry name" value="WD40_rpt"/>
</dbReference>
<feature type="region of interest" description="Disordered" evidence="3">
    <location>
        <begin position="300"/>
        <end position="349"/>
    </location>
</feature>
<dbReference type="GO" id="GO:0045944">
    <property type="term" value="P:positive regulation of transcription by RNA polymerase II"/>
    <property type="evidence" value="ECO:0007669"/>
    <property type="project" value="TreeGrafter"/>
</dbReference>
<dbReference type="OrthoDB" id="4869960at2759"/>
<dbReference type="Proteomes" id="UP000708208">
    <property type="component" value="Unassembled WGS sequence"/>
</dbReference>
<dbReference type="GO" id="GO:0005737">
    <property type="term" value="C:cytoplasm"/>
    <property type="evidence" value="ECO:0007669"/>
    <property type="project" value="TreeGrafter"/>
</dbReference>
<evidence type="ECO:0008006" key="6">
    <source>
        <dbReference type="Google" id="ProtNLM"/>
    </source>
</evidence>
<dbReference type="GO" id="GO:0080008">
    <property type="term" value="C:Cul4-RING E3 ubiquitin ligase complex"/>
    <property type="evidence" value="ECO:0007669"/>
    <property type="project" value="TreeGrafter"/>
</dbReference>
<comment type="caution">
    <text evidence="4">The sequence shown here is derived from an EMBL/GenBank/DDBJ whole genome shotgun (WGS) entry which is preliminary data.</text>
</comment>
<dbReference type="InterPro" id="IPR045151">
    <property type="entry name" value="DCAF8"/>
</dbReference>
<feature type="region of interest" description="Disordered" evidence="3">
    <location>
        <begin position="579"/>
        <end position="614"/>
    </location>
</feature>
<protein>
    <recommendedName>
        <fullName evidence="6">DDB1-and CUL4-associated factor 6</fullName>
    </recommendedName>
</protein>
<evidence type="ECO:0000313" key="5">
    <source>
        <dbReference type="Proteomes" id="UP000708208"/>
    </source>
</evidence>
<name>A0A8J2P8J2_9HEXA</name>
<evidence type="ECO:0000313" key="4">
    <source>
        <dbReference type="EMBL" id="CAG7784767.1"/>
    </source>
</evidence>
<keyword evidence="1" id="KW-0853">WD repeat</keyword>
<organism evidence="4 5">
    <name type="scientific">Allacma fusca</name>
    <dbReference type="NCBI Taxonomy" id="39272"/>
    <lineage>
        <taxon>Eukaryota</taxon>
        <taxon>Metazoa</taxon>
        <taxon>Ecdysozoa</taxon>
        <taxon>Arthropoda</taxon>
        <taxon>Hexapoda</taxon>
        <taxon>Collembola</taxon>
        <taxon>Symphypleona</taxon>
        <taxon>Sminthuridae</taxon>
        <taxon>Allacma</taxon>
    </lineage>
</organism>
<keyword evidence="5" id="KW-1185">Reference proteome</keyword>
<dbReference type="PANTHER" id="PTHR15574">
    <property type="entry name" value="WD REPEAT DOMAIN-CONTAINING FAMILY"/>
    <property type="match status" value="1"/>
</dbReference>
<gene>
    <name evidence="4" type="ORF">AFUS01_LOCUS23432</name>
</gene>
<accession>A0A8J2P8J2</accession>
<reference evidence="4" key="1">
    <citation type="submission" date="2021-06" db="EMBL/GenBank/DDBJ databases">
        <authorList>
            <person name="Hodson N. C."/>
            <person name="Mongue J. A."/>
            <person name="Jaron S. K."/>
        </authorList>
    </citation>
    <scope>NUCLEOTIDE SEQUENCE</scope>
</reference>
<feature type="compositionally biased region" description="Polar residues" evidence="3">
    <location>
        <begin position="412"/>
        <end position="426"/>
    </location>
</feature>
<dbReference type="PANTHER" id="PTHR15574:SF39">
    <property type="entry name" value="DDB1- AND CUL4-ASSOCIATED FACTOR 6"/>
    <property type="match status" value="1"/>
</dbReference>
<evidence type="ECO:0000256" key="2">
    <source>
        <dbReference type="ARBA" id="ARBA00022737"/>
    </source>
</evidence>
<dbReference type="Pfam" id="PF00400">
    <property type="entry name" value="WD40"/>
    <property type="match status" value="3"/>
</dbReference>
<dbReference type="SMART" id="SM00320">
    <property type="entry name" value="WD40"/>
    <property type="match status" value="7"/>
</dbReference>